<dbReference type="AlphaFoldDB" id="A0A4R3T792"/>
<organism evidence="7 8">
    <name type="scientific">Longicatena caecimuris</name>
    <dbReference type="NCBI Taxonomy" id="1796635"/>
    <lineage>
        <taxon>Bacteria</taxon>
        <taxon>Bacillati</taxon>
        <taxon>Bacillota</taxon>
        <taxon>Erysipelotrichia</taxon>
        <taxon>Erysipelotrichales</taxon>
        <taxon>Erysipelotrichaceae</taxon>
        <taxon>Longicatena</taxon>
    </lineage>
</organism>
<dbReference type="InterPro" id="IPR006076">
    <property type="entry name" value="FAD-dep_OxRdtase"/>
</dbReference>
<evidence type="ECO:0000256" key="4">
    <source>
        <dbReference type="ARBA" id="ARBA00023014"/>
    </source>
</evidence>
<dbReference type="PANTHER" id="PTHR13847">
    <property type="entry name" value="SARCOSINE DEHYDROGENASE-RELATED"/>
    <property type="match status" value="1"/>
</dbReference>
<dbReference type="PROSITE" id="PS51296">
    <property type="entry name" value="RIESKE"/>
    <property type="match status" value="1"/>
</dbReference>
<dbReference type="GO" id="GO:0005737">
    <property type="term" value="C:cytoplasm"/>
    <property type="evidence" value="ECO:0007669"/>
    <property type="project" value="TreeGrafter"/>
</dbReference>
<dbReference type="GO" id="GO:0016705">
    <property type="term" value="F:oxidoreductase activity, acting on paired donors, with incorporation or reduction of molecular oxygen"/>
    <property type="evidence" value="ECO:0007669"/>
    <property type="project" value="UniProtKB-ARBA"/>
</dbReference>
<keyword evidence="4" id="KW-0411">Iron-sulfur</keyword>
<feature type="domain" description="Rieske" evidence="6">
    <location>
        <begin position="403"/>
        <end position="488"/>
    </location>
</feature>
<dbReference type="SUPFAM" id="SSF51905">
    <property type="entry name" value="FAD/NAD(P)-binding domain"/>
    <property type="match status" value="1"/>
</dbReference>
<dbReference type="SUPFAM" id="SSF50022">
    <property type="entry name" value="ISP domain"/>
    <property type="match status" value="1"/>
</dbReference>
<protein>
    <submittedName>
        <fullName evidence="7">Glycine/D-amino acid oxidase-like deaminating enzyme</fullName>
    </submittedName>
</protein>
<comment type="caution">
    <text evidence="7">The sequence shown here is derived from an EMBL/GenBank/DDBJ whole genome shotgun (WGS) entry which is preliminary data.</text>
</comment>
<keyword evidence="3" id="KW-0408">Iron</keyword>
<dbReference type="InterPro" id="IPR005805">
    <property type="entry name" value="Rieske_Fe-S_prot_C"/>
</dbReference>
<reference evidence="7 8" key="1">
    <citation type="submission" date="2019-03" db="EMBL/GenBank/DDBJ databases">
        <title>Genomic Encyclopedia of Type Strains, Phase IV (KMG-IV): sequencing the most valuable type-strain genomes for metagenomic binning, comparative biology and taxonomic classification.</title>
        <authorList>
            <person name="Goeker M."/>
        </authorList>
    </citation>
    <scope>NUCLEOTIDE SEQUENCE [LARGE SCALE GENOMIC DNA]</scope>
    <source>
        <strain evidence="7 8">DSM 29481</strain>
    </source>
</reference>
<evidence type="ECO:0000259" key="6">
    <source>
        <dbReference type="PROSITE" id="PS51296"/>
    </source>
</evidence>
<dbReference type="InterPro" id="IPR036922">
    <property type="entry name" value="Rieske_2Fe-2S_sf"/>
</dbReference>
<dbReference type="Pfam" id="PF01266">
    <property type="entry name" value="DAO"/>
    <property type="match status" value="1"/>
</dbReference>
<dbReference type="GO" id="GO:0051537">
    <property type="term" value="F:2 iron, 2 sulfur cluster binding"/>
    <property type="evidence" value="ECO:0007669"/>
    <property type="project" value="UniProtKB-KW"/>
</dbReference>
<dbReference type="EMBL" id="SMBP01000018">
    <property type="protein sequence ID" value="TCU57608.1"/>
    <property type="molecule type" value="Genomic_DNA"/>
</dbReference>
<evidence type="ECO:0000256" key="1">
    <source>
        <dbReference type="ARBA" id="ARBA00022714"/>
    </source>
</evidence>
<dbReference type="Proteomes" id="UP000295773">
    <property type="component" value="Unassembled WGS sequence"/>
</dbReference>
<evidence type="ECO:0000313" key="7">
    <source>
        <dbReference type="EMBL" id="TCU57608.1"/>
    </source>
</evidence>
<keyword evidence="1" id="KW-0001">2Fe-2S</keyword>
<dbReference type="InterPro" id="IPR036188">
    <property type="entry name" value="FAD/NAD-bd_sf"/>
</dbReference>
<dbReference type="Pfam" id="PF00355">
    <property type="entry name" value="Rieske"/>
    <property type="match status" value="1"/>
</dbReference>
<evidence type="ECO:0000256" key="5">
    <source>
        <dbReference type="ARBA" id="ARBA00023157"/>
    </source>
</evidence>
<dbReference type="RefSeq" id="WP_132225308.1">
    <property type="nucleotide sequence ID" value="NZ_JANKBG010000017.1"/>
</dbReference>
<gene>
    <name evidence="7" type="ORF">EDD61_11852</name>
</gene>
<dbReference type="GO" id="GO:0004497">
    <property type="term" value="F:monooxygenase activity"/>
    <property type="evidence" value="ECO:0007669"/>
    <property type="project" value="UniProtKB-ARBA"/>
</dbReference>
<dbReference type="Gene3D" id="3.30.9.10">
    <property type="entry name" value="D-Amino Acid Oxidase, subunit A, domain 2"/>
    <property type="match status" value="1"/>
</dbReference>
<keyword evidence="2" id="KW-0479">Metal-binding</keyword>
<dbReference type="Gene3D" id="2.102.10.10">
    <property type="entry name" value="Rieske [2Fe-2S] iron-sulphur domain"/>
    <property type="match status" value="1"/>
</dbReference>
<keyword evidence="8" id="KW-1185">Reference proteome</keyword>
<evidence type="ECO:0000313" key="8">
    <source>
        <dbReference type="Proteomes" id="UP000295773"/>
    </source>
</evidence>
<evidence type="ECO:0000256" key="2">
    <source>
        <dbReference type="ARBA" id="ARBA00022723"/>
    </source>
</evidence>
<name>A0A4R3T792_9FIRM</name>
<dbReference type="GO" id="GO:0016020">
    <property type="term" value="C:membrane"/>
    <property type="evidence" value="ECO:0007669"/>
    <property type="project" value="InterPro"/>
</dbReference>
<dbReference type="GO" id="GO:0046872">
    <property type="term" value="F:metal ion binding"/>
    <property type="evidence" value="ECO:0007669"/>
    <property type="project" value="UniProtKB-KW"/>
</dbReference>
<accession>A0A4R3T792</accession>
<dbReference type="Gene3D" id="3.50.50.60">
    <property type="entry name" value="FAD/NAD(P)-binding domain"/>
    <property type="match status" value="1"/>
</dbReference>
<keyword evidence="5" id="KW-1015">Disulfide bond</keyword>
<sequence length="501" mass="56769">MNDSYWINKQKQQLQFPQVTKELDTNIVIIGGGLCGLSSAYYLSKAKEDIIVLEAEEIGRGASGRNTGKVTSQHGLIYRHLLESYDKHFARLYYHANEEAITSIEEIIQEHGIDCDFHRCDTMLYTNDDVQIAQLQDEYQVYLDLHIPCTYVEKQTTPFAMKTGLTMHYQAVYDPYAYACGLAKVLRDAGVSLYEHSPVSDLQEEADGSYTLLCNNQRIHAKKVILATQFPILDHGHFYFARMRCDQETILLCDYHGEDCTALSIDTPMRSWNSIRDGILIGGNSGKSGQQDSSDLQEMLKEVAQSSSIGDVKAGWSNSDYISFDHIPFIGKLDKHNENLLFASGFSKWGNTSANIAGKLLCAHALGKRSQYRVIFTPQRMSDIFSLPFVKENLNVAYEFIKGKFKHPDDQYPDIGEGKLVQIDDHTYGVYRDEEEILHIVDVTCPHLGCVCHFNAMDKTWDCPCHGSRFSYTGELIKGPATYRLHRYGEGFNEIDPHIID</sequence>
<dbReference type="InterPro" id="IPR017941">
    <property type="entry name" value="Rieske_2Fe-2S"/>
</dbReference>
<dbReference type="PRINTS" id="PR00162">
    <property type="entry name" value="RIESKE"/>
</dbReference>
<proteinExistence type="predicted"/>
<evidence type="ECO:0000256" key="3">
    <source>
        <dbReference type="ARBA" id="ARBA00023004"/>
    </source>
</evidence>